<proteinExistence type="predicted"/>
<comment type="caution">
    <text evidence="2">The sequence shown here is derived from an EMBL/GenBank/DDBJ whole genome shotgun (WGS) entry which is preliminary data.</text>
</comment>
<keyword evidence="3" id="KW-1185">Reference proteome</keyword>
<sequence length="58" mass="6523">MTLLHLLDSCLLNASHVPSTSNLTCAARTPTNYQRALSKTTQPEHRNRSVDKRHPPSR</sequence>
<feature type="region of interest" description="Disordered" evidence="1">
    <location>
        <begin position="33"/>
        <end position="58"/>
    </location>
</feature>
<dbReference type="AlphaFoldDB" id="A0AA39YDS3"/>
<evidence type="ECO:0000313" key="3">
    <source>
        <dbReference type="Proteomes" id="UP001174936"/>
    </source>
</evidence>
<gene>
    <name evidence="2" type="ORF">B0T16DRAFT_410524</name>
</gene>
<feature type="compositionally biased region" description="Basic and acidic residues" evidence="1">
    <location>
        <begin position="42"/>
        <end position="58"/>
    </location>
</feature>
<accession>A0AA39YDS3</accession>
<evidence type="ECO:0000256" key="1">
    <source>
        <dbReference type="SAM" id="MobiDB-lite"/>
    </source>
</evidence>
<organism evidence="2 3">
    <name type="scientific">Cercophora newfieldiana</name>
    <dbReference type="NCBI Taxonomy" id="92897"/>
    <lineage>
        <taxon>Eukaryota</taxon>
        <taxon>Fungi</taxon>
        <taxon>Dikarya</taxon>
        <taxon>Ascomycota</taxon>
        <taxon>Pezizomycotina</taxon>
        <taxon>Sordariomycetes</taxon>
        <taxon>Sordariomycetidae</taxon>
        <taxon>Sordariales</taxon>
        <taxon>Lasiosphaeriaceae</taxon>
        <taxon>Cercophora</taxon>
    </lineage>
</organism>
<dbReference type="EMBL" id="JAULSV010000003">
    <property type="protein sequence ID" value="KAK0649661.1"/>
    <property type="molecule type" value="Genomic_DNA"/>
</dbReference>
<dbReference type="Proteomes" id="UP001174936">
    <property type="component" value="Unassembled WGS sequence"/>
</dbReference>
<name>A0AA39YDS3_9PEZI</name>
<reference evidence="2" key="1">
    <citation type="submission" date="2023-06" db="EMBL/GenBank/DDBJ databases">
        <title>Genome-scale phylogeny and comparative genomics of the fungal order Sordariales.</title>
        <authorList>
            <consortium name="Lawrence Berkeley National Laboratory"/>
            <person name="Hensen N."/>
            <person name="Bonometti L."/>
            <person name="Westerberg I."/>
            <person name="Brannstrom I.O."/>
            <person name="Guillou S."/>
            <person name="Cros-Aarteil S."/>
            <person name="Calhoun S."/>
            <person name="Haridas S."/>
            <person name="Kuo A."/>
            <person name="Mondo S."/>
            <person name="Pangilinan J."/>
            <person name="Riley R."/>
            <person name="Labutti K."/>
            <person name="Andreopoulos B."/>
            <person name="Lipzen A."/>
            <person name="Chen C."/>
            <person name="Yanf M."/>
            <person name="Daum C."/>
            <person name="Ng V."/>
            <person name="Clum A."/>
            <person name="Steindorff A."/>
            <person name="Ohm R."/>
            <person name="Martin F."/>
            <person name="Silar P."/>
            <person name="Natvig D."/>
            <person name="Lalanne C."/>
            <person name="Gautier V."/>
            <person name="Ament-Velasquez S.L."/>
            <person name="Kruys A."/>
            <person name="Hutchinson M.I."/>
            <person name="Powell A.J."/>
            <person name="Barry K."/>
            <person name="Miller A.N."/>
            <person name="Grigoriev I.V."/>
            <person name="Debuchy R."/>
            <person name="Gladieux P."/>
            <person name="Thoren M.H."/>
            <person name="Johannesson H."/>
        </authorList>
    </citation>
    <scope>NUCLEOTIDE SEQUENCE</scope>
    <source>
        <strain evidence="2">SMH2532-1</strain>
    </source>
</reference>
<evidence type="ECO:0000313" key="2">
    <source>
        <dbReference type="EMBL" id="KAK0649661.1"/>
    </source>
</evidence>
<protein>
    <submittedName>
        <fullName evidence="2">Uncharacterized protein</fullName>
    </submittedName>
</protein>